<organism evidence="3">
    <name type="scientific">marine metagenome</name>
    <dbReference type="NCBI Taxonomy" id="408172"/>
    <lineage>
        <taxon>unclassified sequences</taxon>
        <taxon>metagenomes</taxon>
        <taxon>ecological metagenomes</taxon>
    </lineage>
</organism>
<dbReference type="GO" id="GO:0022857">
    <property type="term" value="F:transmembrane transporter activity"/>
    <property type="evidence" value="ECO:0007669"/>
    <property type="project" value="InterPro"/>
</dbReference>
<dbReference type="InterPro" id="IPR036259">
    <property type="entry name" value="MFS_trans_sf"/>
</dbReference>
<evidence type="ECO:0000259" key="2">
    <source>
        <dbReference type="PROSITE" id="PS50850"/>
    </source>
</evidence>
<dbReference type="InterPro" id="IPR011701">
    <property type="entry name" value="MFS"/>
</dbReference>
<proteinExistence type="predicted"/>
<accession>A0A382C3F9</accession>
<sequence length="180" mass="19706">MQTFRDARNWTPRTKIYYGWIILGVASLGTFASTGSAQVTLAGVQSFILAETGWDRESLAIGVTIGTWTAGILTPLVGYLADRKGPRLFMPISVIVVGVCFYFLAGASTLLQFSASYVIARGIGTPVLISVVPRTVVVNFFYRWRNLALGLISMARPFYGAINVQIISLLAIRSSWRNGY</sequence>
<feature type="non-terminal residue" evidence="3">
    <location>
        <position position="180"/>
    </location>
</feature>
<feature type="transmembrane region" description="Helical" evidence="1">
    <location>
        <begin position="123"/>
        <end position="142"/>
    </location>
</feature>
<evidence type="ECO:0000313" key="3">
    <source>
        <dbReference type="EMBL" id="SVB20261.1"/>
    </source>
</evidence>
<name>A0A382C3F9_9ZZZZ</name>
<feature type="domain" description="Major facilitator superfamily (MFS) profile" evidence="2">
    <location>
        <begin position="22"/>
        <end position="180"/>
    </location>
</feature>
<feature type="transmembrane region" description="Helical" evidence="1">
    <location>
        <begin position="59"/>
        <end position="81"/>
    </location>
</feature>
<dbReference type="InterPro" id="IPR020846">
    <property type="entry name" value="MFS_dom"/>
</dbReference>
<feature type="transmembrane region" description="Helical" evidence="1">
    <location>
        <begin position="16"/>
        <end position="39"/>
    </location>
</feature>
<dbReference type="Pfam" id="PF07690">
    <property type="entry name" value="MFS_1"/>
    <property type="match status" value="1"/>
</dbReference>
<dbReference type="PROSITE" id="PS50850">
    <property type="entry name" value="MFS"/>
    <property type="match status" value="1"/>
</dbReference>
<protein>
    <recommendedName>
        <fullName evidence="2">Major facilitator superfamily (MFS) profile domain-containing protein</fullName>
    </recommendedName>
</protein>
<keyword evidence="1" id="KW-0472">Membrane</keyword>
<dbReference type="Gene3D" id="1.20.1250.20">
    <property type="entry name" value="MFS general substrate transporter like domains"/>
    <property type="match status" value="1"/>
</dbReference>
<reference evidence="3" key="1">
    <citation type="submission" date="2018-05" db="EMBL/GenBank/DDBJ databases">
        <authorList>
            <person name="Lanie J.A."/>
            <person name="Ng W.-L."/>
            <person name="Kazmierczak K.M."/>
            <person name="Andrzejewski T.M."/>
            <person name="Davidsen T.M."/>
            <person name="Wayne K.J."/>
            <person name="Tettelin H."/>
            <person name="Glass J.I."/>
            <person name="Rusch D."/>
            <person name="Podicherti R."/>
            <person name="Tsui H.-C.T."/>
            <person name="Winkler M.E."/>
        </authorList>
    </citation>
    <scope>NUCLEOTIDE SEQUENCE</scope>
</reference>
<keyword evidence="1" id="KW-0812">Transmembrane</keyword>
<feature type="transmembrane region" description="Helical" evidence="1">
    <location>
        <begin position="88"/>
        <end position="111"/>
    </location>
</feature>
<evidence type="ECO:0000256" key="1">
    <source>
        <dbReference type="SAM" id="Phobius"/>
    </source>
</evidence>
<dbReference type="SUPFAM" id="SSF103473">
    <property type="entry name" value="MFS general substrate transporter"/>
    <property type="match status" value="1"/>
</dbReference>
<keyword evidence="1" id="KW-1133">Transmembrane helix</keyword>
<dbReference type="AlphaFoldDB" id="A0A382C3F9"/>
<dbReference type="EMBL" id="UINC01032500">
    <property type="protein sequence ID" value="SVB20261.1"/>
    <property type="molecule type" value="Genomic_DNA"/>
</dbReference>
<feature type="transmembrane region" description="Helical" evidence="1">
    <location>
        <begin position="154"/>
        <end position="172"/>
    </location>
</feature>
<gene>
    <name evidence="3" type="ORF">METZ01_LOCUS173115</name>
</gene>